<protein>
    <submittedName>
        <fullName evidence="2">Transmembrane protein</fullName>
    </submittedName>
</protein>
<dbReference type="EMBL" id="MN161566">
    <property type="protein sequence ID" value="QFU19756.1"/>
    <property type="molecule type" value="Genomic_RNA"/>
</dbReference>
<name>A0AAE6P076_9NIDO</name>
<keyword evidence="1" id="KW-1133">Transmembrane helix</keyword>
<evidence type="ECO:0000313" key="2">
    <source>
        <dbReference type="EMBL" id="QFU19756.1"/>
    </source>
</evidence>
<keyword evidence="3" id="KW-1185">Reference proteome</keyword>
<evidence type="ECO:0000256" key="1">
    <source>
        <dbReference type="SAM" id="Phobius"/>
    </source>
</evidence>
<accession>A0AAE6P076</accession>
<gene>
    <name evidence="2" type="primary">ORF3</name>
</gene>
<dbReference type="Proteomes" id="UP000830148">
    <property type="component" value="Segment"/>
</dbReference>
<feature type="transmembrane region" description="Helical" evidence="1">
    <location>
        <begin position="243"/>
        <end position="266"/>
    </location>
</feature>
<keyword evidence="1 2" id="KW-0812">Transmembrane</keyword>
<proteinExistence type="predicted"/>
<organism evidence="2 3">
    <name type="scientific">Serpentovirinae sp. isolate K48</name>
    <dbReference type="NCBI Taxonomy" id="3071292"/>
    <lineage>
        <taxon>Viruses</taxon>
        <taxon>Riboviria</taxon>
        <taxon>Orthornavirae</taxon>
        <taxon>Pisuviricota</taxon>
        <taxon>Pisoniviricetes</taxon>
        <taxon>Nidovirales</taxon>
        <taxon>Tornidovirineae</taxon>
        <taxon>Tobaniviridae</taxon>
        <taxon>Serpentovirinae</taxon>
        <taxon>Septovirus</taxon>
        <taxon>Sekatovirus</taxon>
        <taxon>Septovirus foka</taxon>
    </lineage>
</organism>
<reference evidence="2 3" key="1">
    <citation type="journal article" date="2019" name="Front Vet Sci">
        <title>Longitudinal and Cross-Sectional Sampling of Serpentovirus (Nidovirus) Infection in Captive Snakes Reveals High Prevalence, Persistent Infection, and Increased Mortality in Pythons and Divergent Serpentovirus Infection in Boas and Colubrids.</title>
        <authorList>
            <person name="Hoon-Hanks L.L."/>
            <person name="Ossiboff R.J."/>
            <person name="Bartolini P."/>
            <person name="Fogelson S.B."/>
            <person name="Perry S.M."/>
            <person name="Stohr A.C."/>
            <person name="Cross S.T."/>
            <person name="Wellehan J.F.X."/>
            <person name="Jacobson E.R."/>
            <person name="Dubovi E.J."/>
            <person name="Stenglein M.D."/>
        </authorList>
    </citation>
    <scope>NUCLEOTIDE SEQUENCE [LARGE SCALE GENOMIC DNA]</scope>
    <source>
        <strain evidence="2">K48</strain>
    </source>
</reference>
<evidence type="ECO:0000313" key="3">
    <source>
        <dbReference type="Proteomes" id="UP000830148"/>
    </source>
</evidence>
<sequence>MLWLIVLLFPLVHCYVSFHHNATLLKIHAPGITPYPGNITTPYLVWNDHVFYCRQCFVVGNRTWLIAQQPAPGSKYTVTKTVQSYYVLNETARIHLTYFPYMATSPRITISWFYDGKVNYSVTPAMFSDVPAVTRTGHLGIDRNPIFGCSPPVAKWYNATSCTIRRPQDFYVSNVTYGLEDFDLPRIPCLEVDPDPALIVAKAKEFCNTTDVFDCPPIDFVEPILPDLFKFCPAIDPPSTYHYYIYGILGFIIFLLLVSAPVAIAATRPQQNGYQRLLNQAPFKRR</sequence>
<keyword evidence="1" id="KW-0472">Membrane</keyword>